<dbReference type="EMBL" id="CP011391">
    <property type="protein sequence ID" value="AMK53657.1"/>
    <property type="molecule type" value="Genomic_DNA"/>
</dbReference>
<keyword evidence="2" id="KW-1185">Reference proteome</keyword>
<dbReference type="GeneID" id="78479299"/>
<dbReference type="Proteomes" id="UP000069771">
    <property type="component" value="Chromosome"/>
</dbReference>
<dbReference type="AlphaFoldDB" id="A0A140DSN0"/>
<reference evidence="1 2" key="1">
    <citation type="journal article" date="2016" name="Gut Pathog.">
        <title>Whole genome sequencing of "Faecalibaculum rodentium" ALO17, isolated from C57BL/6J laboratory mouse feces.</title>
        <authorList>
            <person name="Lim S."/>
            <person name="Chang D.H."/>
            <person name="Ahn S."/>
            <person name="Kim B.C."/>
        </authorList>
    </citation>
    <scope>NUCLEOTIDE SEQUENCE [LARGE SCALE GENOMIC DNA]</scope>
    <source>
        <strain evidence="1 2">Alo17</strain>
    </source>
</reference>
<proteinExistence type="predicted"/>
<organism evidence="1 2">
    <name type="scientific">Faecalibaculum rodentium</name>
    <dbReference type="NCBI Taxonomy" id="1702221"/>
    <lineage>
        <taxon>Bacteria</taxon>
        <taxon>Bacillati</taxon>
        <taxon>Bacillota</taxon>
        <taxon>Erysipelotrichia</taxon>
        <taxon>Erysipelotrichales</taxon>
        <taxon>Erysipelotrichaceae</taxon>
        <taxon>Faecalibaculum</taxon>
    </lineage>
</organism>
<accession>A0A140DSN0</accession>
<name>A0A140DSN0_9FIRM</name>
<sequence>MELLLIIGFLYVVYAMAGSGSRYDDPDSDSDGLTDWEEGYTIWRMTKRNRERRHNRKK</sequence>
<evidence type="ECO:0000313" key="2">
    <source>
        <dbReference type="Proteomes" id="UP000069771"/>
    </source>
</evidence>
<dbReference type="KEGG" id="fro:AALO17_05230"/>
<dbReference type="RefSeq" id="WP_158507677.1">
    <property type="nucleotide sequence ID" value="NZ_CAMTBT010000019.1"/>
</dbReference>
<protein>
    <submittedName>
        <fullName evidence="1">Uncharacterized protein</fullName>
    </submittedName>
</protein>
<gene>
    <name evidence="1" type="ORF">AALO17_05230</name>
</gene>
<evidence type="ECO:0000313" key="1">
    <source>
        <dbReference type="EMBL" id="AMK53657.1"/>
    </source>
</evidence>